<organism evidence="3 4">
    <name type="scientific">Aspergillus udagawae</name>
    <dbReference type="NCBI Taxonomy" id="91492"/>
    <lineage>
        <taxon>Eukaryota</taxon>
        <taxon>Fungi</taxon>
        <taxon>Dikarya</taxon>
        <taxon>Ascomycota</taxon>
        <taxon>Pezizomycotina</taxon>
        <taxon>Eurotiomycetes</taxon>
        <taxon>Eurotiomycetidae</taxon>
        <taxon>Eurotiales</taxon>
        <taxon>Aspergillaceae</taxon>
        <taxon>Aspergillus</taxon>
        <taxon>Aspergillus subgen. Fumigati</taxon>
    </lineage>
</organism>
<evidence type="ECO:0000256" key="1">
    <source>
        <dbReference type="SAM" id="MobiDB-lite"/>
    </source>
</evidence>
<dbReference type="EMBL" id="BBXM02000003">
    <property type="protein sequence ID" value="GIC88242.1"/>
    <property type="molecule type" value="Genomic_DNA"/>
</dbReference>
<feature type="compositionally biased region" description="Basic residues" evidence="1">
    <location>
        <begin position="93"/>
        <end position="102"/>
    </location>
</feature>
<feature type="compositionally biased region" description="Basic and acidic residues" evidence="1">
    <location>
        <begin position="75"/>
        <end position="92"/>
    </location>
</feature>
<protein>
    <submittedName>
        <fullName evidence="3">Uncharacterized protein</fullName>
    </submittedName>
</protein>
<proteinExistence type="predicted"/>
<feature type="compositionally biased region" description="Acidic residues" evidence="1">
    <location>
        <begin position="128"/>
        <end position="137"/>
    </location>
</feature>
<feature type="region of interest" description="Disordered" evidence="1">
    <location>
        <begin position="1"/>
        <end position="419"/>
    </location>
</feature>
<evidence type="ECO:0000313" key="3">
    <source>
        <dbReference type="EMBL" id="GIC88242.1"/>
    </source>
</evidence>
<accession>A0A8E0UWA8</accession>
<feature type="compositionally biased region" description="Polar residues" evidence="1">
    <location>
        <begin position="47"/>
        <end position="59"/>
    </location>
</feature>
<comment type="caution">
    <text evidence="3">The sequence shown here is derived from an EMBL/GenBank/DDBJ whole genome shotgun (WGS) entry which is preliminary data.</text>
</comment>
<dbReference type="RefSeq" id="XP_043145508.1">
    <property type="nucleotide sequence ID" value="XM_043289573.1"/>
</dbReference>
<dbReference type="AlphaFoldDB" id="A0A8E0UWA8"/>
<keyword evidence="2" id="KW-0472">Membrane</keyword>
<name>A0A8E0UWA8_9EURO</name>
<feature type="compositionally biased region" description="Basic and acidic residues" evidence="1">
    <location>
        <begin position="302"/>
        <end position="312"/>
    </location>
</feature>
<evidence type="ECO:0000313" key="4">
    <source>
        <dbReference type="Proteomes" id="UP000036893"/>
    </source>
</evidence>
<keyword evidence="2" id="KW-0812">Transmembrane</keyword>
<feature type="transmembrane region" description="Helical" evidence="2">
    <location>
        <begin position="671"/>
        <end position="697"/>
    </location>
</feature>
<feature type="compositionally biased region" description="Basic and acidic residues" evidence="1">
    <location>
        <begin position="118"/>
        <end position="127"/>
    </location>
</feature>
<reference evidence="3" key="2">
    <citation type="submission" date="2021-01" db="EMBL/GenBank/DDBJ databases">
        <title>Pan-genome distribution and transcriptional activeness of fungal secondary metabolism genes in Aspergillus section Fumigati.</title>
        <authorList>
            <person name="Takahashi H."/>
            <person name="Umemura M."/>
            <person name="Ninomiya A."/>
            <person name="Kusuya Y."/>
            <person name="Urayama S."/>
            <person name="Shimizu M."/>
            <person name="Watanabe A."/>
            <person name="Kamei K."/>
            <person name="Yaguchi T."/>
            <person name="Hagiwara D."/>
        </authorList>
    </citation>
    <scope>NUCLEOTIDE SEQUENCE</scope>
    <source>
        <strain evidence="3">IFM 46973</strain>
    </source>
</reference>
<feature type="compositionally biased region" description="Polar residues" evidence="1">
    <location>
        <begin position="392"/>
        <end position="408"/>
    </location>
</feature>
<gene>
    <name evidence="3" type="ORF">Aud_004636</name>
</gene>
<evidence type="ECO:0000256" key="2">
    <source>
        <dbReference type="SAM" id="Phobius"/>
    </source>
</evidence>
<sequence>MSSSRKNKRDLTSRTVDILNRVNSVKDNIGADPQSRSKPRVRRLPSQPINRFGSRTPQVPQGDAIWDIPSDFSEEETRPASRRRNAESEPRTLRRSQRARKSVHVEDTPTRTSRRLARIIEDRHERSSEEDDSETGEELNKIIDKQLSGARLIQSVNENRSPDVNHGPTNEEREEEEEGESDRAAEEPVESTSTSKKLRIRKSKTTDAHEAQDGGPEWAPDTAASEELGEEEDERGSDTNRPPESTHIIHTRRLTRELASPRATRRHTLAAQLAEREVDKASRRPNRRSLPVQNGLRTGMSTRDKQADRTAELSEVSESVQEESESESSYEPEAEAEEEEEAGASRHLPNLQREEPSITARPSKRRRIDQYQRNPQVEVLRTQPTPPPMHSYPSTPDDNQSRMSSRHPSQGPAVATRPISAISDDAQNEAQVRSVRDNAGDKAWFAEASNVGRQKENWDTLVAEASELKEHIDPSRAESFVEIDKQLSQLRTRYTKINKQLRSQQGPLRENLRECEDLREAILEEGTRILDSVYYLSLRQAESHELLKQAHQLVKQFEARVFPAMVKVILLCFEAYYTNQKLFPSAYRHLAGAMKLLLRFCDRIASLRAERYILCKIHSRTIRKPLQELLKALEGNLLQRRLNETDRASRGEKKREWTEDEKIALLDGLKLFLGGLLFLIFSAPVSPSMLIQAVVFLGEDRYIRMVCHFGQRLRHRSLQELQTKAREIHDRFIPRIQEQLRTVEGRRQWQWLLSVNDGQRPVSVD</sequence>
<feature type="compositionally biased region" description="Acidic residues" evidence="1">
    <location>
        <begin position="320"/>
        <end position="342"/>
    </location>
</feature>
<reference evidence="3" key="1">
    <citation type="journal article" date="2015" name="Genome Announc.">
        <title>Draft Genome Sequence of the Pathogenic Filamentous Fungus Aspergillus udagawae Strain IFM 46973T.</title>
        <authorList>
            <person name="Kusuya Y."/>
            <person name="Takahashi-Nakaguchi A."/>
            <person name="Takahashi H."/>
            <person name="Yaguchi T."/>
        </authorList>
    </citation>
    <scope>NUCLEOTIDE SEQUENCE</scope>
    <source>
        <strain evidence="3">IFM 46973</strain>
    </source>
</reference>
<feature type="compositionally biased region" description="Polar residues" evidence="1">
    <location>
        <begin position="291"/>
        <end position="301"/>
    </location>
</feature>
<dbReference type="GeneID" id="66992112"/>
<dbReference type="Proteomes" id="UP000036893">
    <property type="component" value="Unassembled WGS sequence"/>
</dbReference>
<keyword evidence="2" id="KW-1133">Transmembrane helix</keyword>